<sequence length="75" mass="8219">MQRAEAEVFKYGPTRGELWFRLVVSVLGLAFLAAAIFLRGLPDGPALVEVVGVALALFGGTAVWTIKRLIRREHP</sequence>
<keyword evidence="1" id="KW-1133">Transmembrane helix</keyword>
<keyword evidence="1" id="KW-0812">Transmembrane</keyword>
<evidence type="ECO:0000313" key="3">
    <source>
        <dbReference type="Proteomes" id="UP000241362"/>
    </source>
</evidence>
<keyword evidence="3" id="KW-1185">Reference proteome</keyword>
<proteinExistence type="predicted"/>
<evidence type="ECO:0000256" key="1">
    <source>
        <dbReference type="SAM" id="Phobius"/>
    </source>
</evidence>
<protein>
    <recommendedName>
        <fullName evidence="4">DUF202 domain-containing protein</fullName>
    </recommendedName>
</protein>
<dbReference type="Proteomes" id="UP000241362">
    <property type="component" value="Unassembled WGS sequence"/>
</dbReference>
<accession>A0A2T4JEX3</accession>
<evidence type="ECO:0000313" key="2">
    <source>
        <dbReference type="EMBL" id="PTE16393.1"/>
    </source>
</evidence>
<gene>
    <name evidence="2" type="ORF">C5F44_00585</name>
</gene>
<organism evidence="2 3">
    <name type="scientific">Fuscovulum blasticum DSM 2131</name>
    <dbReference type="NCBI Taxonomy" id="1188250"/>
    <lineage>
        <taxon>Bacteria</taxon>
        <taxon>Pseudomonadati</taxon>
        <taxon>Pseudomonadota</taxon>
        <taxon>Alphaproteobacteria</taxon>
        <taxon>Rhodobacterales</taxon>
        <taxon>Paracoccaceae</taxon>
        <taxon>Pseudogemmobacter</taxon>
    </lineage>
</organism>
<keyword evidence="1" id="KW-0472">Membrane</keyword>
<dbReference type="EMBL" id="PZKE01000001">
    <property type="protein sequence ID" value="PTE16393.1"/>
    <property type="molecule type" value="Genomic_DNA"/>
</dbReference>
<comment type="caution">
    <text evidence="2">The sequence shown here is derived from an EMBL/GenBank/DDBJ whole genome shotgun (WGS) entry which is preliminary data.</text>
</comment>
<reference evidence="2 3" key="1">
    <citation type="submission" date="2018-03" db="EMBL/GenBank/DDBJ databases">
        <title>Rhodobacter blasticus.</title>
        <authorList>
            <person name="Meyer T.E."/>
            <person name="Miller S."/>
            <person name="Lodha T."/>
            <person name="Gandham S."/>
            <person name="Chintalapati S."/>
            <person name="Chintalapati V.R."/>
        </authorList>
    </citation>
    <scope>NUCLEOTIDE SEQUENCE [LARGE SCALE GENOMIC DNA]</scope>
    <source>
        <strain evidence="2 3">DSM 2131</strain>
    </source>
</reference>
<name>A0A2T4JEX3_FUSBL</name>
<feature type="transmembrane region" description="Helical" evidence="1">
    <location>
        <begin position="44"/>
        <end position="66"/>
    </location>
</feature>
<feature type="transmembrane region" description="Helical" evidence="1">
    <location>
        <begin position="18"/>
        <end position="38"/>
    </location>
</feature>
<evidence type="ECO:0008006" key="4">
    <source>
        <dbReference type="Google" id="ProtNLM"/>
    </source>
</evidence>
<dbReference type="AlphaFoldDB" id="A0A2T4JEX3"/>